<keyword evidence="13" id="KW-1185">Reference proteome</keyword>
<dbReference type="InterPro" id="IPR000276">
    <property type="entry name" value="GPCR_Rhodpsn"/>
</dbReference>
<proteinExistence type="predicted"/>
<evidence type="ECO:0000256" key="10">
    <source>
        <dbReference type="SAM" id="Phobius"/>
    </source>
</evidence>
<feature type="transmembrane region" description="Helical" evidence="10">
    <location>
        <begin position="98"/>
        <end position="118"/>
    </location>
</feature>
<feature type="transmembrane region" description="Helical" evidence="10">
    <location>
        <begin position="124"/>
        <end position="145"/>
    </location>
</feature>
<comment type="caution">
    <text evidence="12">The sequence shown here is derived from an EMBL/GenBank/DDBJ whole genome shotgun (WGS) entry which is preliminary data.</text>
</comment>
<evidence type="ECO:0000256" key="1">
    <source>
        <dbReference type="ARBA" id="ARBA00004651"/>
    </source>
</evidence>
<evidence type="ECO:0000256" key="4">
    <source>
        <dbReference type="ARBA" id="ARBA00022989"/>
    </source>
</evidence>
<feature type="transmembrane region" description="Helical" evidence="10">
    <location>
        <begin position="176"/>
        <end position="198"/>
    </location>
</feature>
<name>A0AAU9VS13_9CNID</name>
<dbReference type="GO" id="GO:0005886">
    <property type="term" value="C:plasma membrane"/>
    <property type="evidence" value="ECO:0007669"/>
    <property type="project" value="UniProtKB-SubCell"/>
</dbReference>
<sequence length="246" mass="27728">MTISLIVTIYQNPELQKGLNLLIVSLTVADLANCLIAQPVYIYYLSNETSTSYLTAFQIIAFIGLHAVFLNLTTITYHRMKALARPFHHLLSVSQNSLLVYIGLTWVFSIIAGVTLATEPGKVAGPYVHGLMILLLIFTYIRILWVSWKRRRGKILAQARTANYHQQVATMEQENATALTSAILVGSTLVCFLPDVVLDLMGKGEENRLKWAYTLLFASSAMNPCVIVWRNQQFRRTLLRMVHLAK</sequence>
<evidence type="ECO:0000256" key="9">
    <source>
        <dbReference type="ARBA" id="ARBA00023224"/>
    </source>
</evidence>
<organism evidence="12 13">
    <name type="scientific">Pocillopora meandrina</name>
    <dbReference type="NCBI Taxonomy" id="46732"/>
    <lineage>
        <taxon>Eukaryota</taxon>
        <taxon>Metazoa</taxon>
        <taxon>Cnidaria</taxon>
        <taxon>Anthozoa</taxon>
        <taxon>Hexacorallia</taxon>
        <taxon>Scleractinia</taxon>
        <taxon>Astrocoeniina</taxon>
        <taxon>Pocilloporidae</taxon>
        <taxon>Pocillopora</taxon>
    </lineage>
</organism>
<dbReference type="PANTHER" id="PTHR24246">
    <property type="entry name" value="OLFACTORY RECEPTOR AND ADENOSINE RECEPTOR"/>
    <property type="match status" value="1"/>
</dbReference>
<keyword evidence="7" id="KW-0675">Receptor</keyword>
<dbReference type="PRINTS" id="PR00237">
    <property type="entry name" value="GPCRRHODOPSN"/>
</dbReference>
<protein>
    <recommendedName>
        <fullName evidence="11">G-protein coupled receptors family 1 profile domain-containing protein</fullName>
    </recommendedName>
</protein>
<dbReference type="AlphaFoldDB" id="A0AAU9VS13"/>
<keyword evidence="2" id="KW-1003">Cell membrane</keyword>
<evidence type="ECO:0000313" key="12">
    <source>
        <dbReference type="EMBL" id="CAH3037688.1"/>
    </source>
</evidence>
<dbReference type="PROSITE" id="PS50262">
    <property type="entry name" value="G_PROTEIN_RECEP_F1_2"/>
    <property type="match status" value="1"/>
</dbReference>
<accession>A0AAU9VS13</accession>
<dbReference type="EMBL" id="CALNXJ010000004">
    <property type="protein sequence ID" value="CAH3037688.1"/>
    <property type="molecule type" value="Genomic_DNA"/>
</dbReference>
<dbReference type="GO" id="GO:0004930">
    <property type="term" value="F:G protein-coupled receptor activity"/>
    <property type="evidence" value="ECO:0007669"/>
    <property type="project" value="UniProtKB-KW"/>
</dbReference>
<evidence type="ECO:0000259" key="11">
    <source>
        <dbReference type="PROSITE" id="PS50262"/>
    </source>
</evidence>
<dbReference type="Pfam" id="PF00001">
    <property type="entry name" value="7tm_1"/>
    <property type="match status" value="1"/>
</dbReference>
<evidence type="ECO:0000256" key="7">
    <source>
        <dbReference type="ARBA" id="ARBA00023170"/>
    </source>
</evidence>
<evidence type="ECO:0000313" key="13">
    <source>
        <dbReference type="Proteomes" id="UP001159428"/>
    </source>
</evidence>
<comment type="subcellular location">
    <subcellularLocation>
        <location evidence="1">Cell membrane</location>
        <topology evidence="1">Multi-pass membrane protein</topology>
    </subcellularLocation>
</comment>
<evidence type="ECO:0000256" key="8">
    <source>
        <dbReference type="ARBA" id="ARBA00023180"/>
    </source>
</evidence>
<keyword evidence="5" id="KW-0297">G-protein coupled receptor</keyword>
<feature type="transmembrane region" description="Helical" evidence="10">
    <location>
        <begin position="56"/>
        <end position="77"/>
    </location>
</feature>
<evidence type="ECO:0000256" key="3">
    <source>
        <dbReference type="ARBA" id="ARBA00022692"/>
    </source>
</evidence>
<feature type="domain" description="G-protein coupled receptors family 1 profile" evidence="11">
    <location>
        <begin position="1"/>
        <end position="114"/>
    </location>
</feature>
<keyword evidence="3 10" id="KW-0812">Transmembrane</keyword>
<dbReference type="CDD" id="cd00637">
    <property type="entry name" value="7tm_classA_rhodopsin-like"/>
    <property type="match status" value="1"/>
</dbReference>
<keyword evidence="9" id="KW-0807">Transducer</keyword>
<dbReference type="PANTHER" id="PTHR24246:SF27">
    <property type="entry name" value="ADENOSINE RECEPTOR, ISOFORM A"/>
    <property type="match status" value="1"/>
</dbReference>
<dbReference type="InterPro" id="IPR017452">
    <property type="entry name" value="GPCR_Rhodpsn_7TM"/>
</dbReference>
<feature type="transmembrane region" description="Helical" evidence="10">
    <location>
        <begin position="21"/>
        <end position="44"/>
    </location>
</feature>
<feature type="transmembrane region" description="Helical" evidence="10">
    <location>
        <begin position="210"/>
        <end position="229"/>
    </location>
</feature>
<gene>
    <name evidence="12" type="ORF">PMEA_00021296</name>
</gene>
<keyword evidence="4 10" id="KW-1133">Transmembrane helix</keyword>
<dbReference type="Gene3D" id="1.20.1070.10">
    <property type="entry name" value="Rhodopsin 7-helix transmembrane proteins"/>
    <property type="match status" value="2"/>
</dbReference>
<evidence type="ECO:0000256" key="2">
    <source>
        <dbReference type="ARBA" id="ARBA00022475"/>
    </source>
</evidence>
<keyword evidence="8" id="KW-0325">Glycoprotein</keyword>
<keyword evidence="6 10" id="KW-0472">Membrane</keyword>
<dbReference type="SUPFAM" id="SSF81321">
    <property type="entry name" value="Family A G protein-coupled receptor-like"/>
    <property type="match status" value="1"/>
</dbReference>
<evidence type="ECO:0000256" key="6">
    <source>
        <dbReference type="ARBA" id="ARBA00023136"/>
    </source>
</evidence>
<evidence type="ECO:0000256" key="5">
    <source>
        <dbReference type="ARBA" id="ARBA00023040"/>
    </source>
</evidence>
<dbReference type="Proteomes" id="UP001159428">
    <property type="component" value="Unassembled WGS sequence"/>
</dbReference>
<reference evidence="12 13" key="1">
    <citation type="submission" date="2022-05" db="EMBL/GenBank/DDBJ databases">
        <authorList>
            <consortium name="Genoscope - CEA"/>
            <person name="William W."/>
        </authorList>
    </citation>
    <scope>NUCLEOTIDE SEQUENCE [LARGE SCALE GENOMIC DNA]</scope>
</reference>